<evidence type="ECO:0000256" key="1">
    <source>
        <dbReference type="ARBA" id="ARBA00001971"/>
    </source>
</evidence>
<evidence type="ECO:0000256" key="5">
    <source>
        <dbReference type="ARBA" id="ARBA00023002"/>
    </source>
</evidence>
<evidence type="ECO:0000256" key="7">
    <source>
        <dbReference type="ARBA" id="ARBA00023033"/>
    </source>
</evidence>
<keyword evidence="5 9" id="KW-0560">Oxidoreductase</keyword>
<feature type="binding site" description="axial binding residue" evidence="8">
    <location>
        <position position="480"/>
    </location>
    <ligand>
        <name>heme</name>
        <dbReference type="ChEBI" id="CHEBI:30413"/>
    </ligand>
    <ligandPart>
        <name>Fe</name>
        <dbReference type="ChEBI" id="CHEBI:18248"/>
    </ligandPart>
</feature>
<keyword evidence="10" id="KW-1133">Transmembrane helix</keyword>
<dbReference type="CDD" id="cd11041">
    <property type="entry name" value="CYP503A1-like"/>
    <property type="match status" value="1"/>
</dbReference>
<evidence type="ECO:0000256" key="8">
    <source>
        <dbReference type="PIRSR" id="PIRSR602403-1"/>
    </source>
</evidence>
<organism evidence="11 12">
    <name type="scientific">Purpureocillium takamizusanense</name>
    <dbReference type="NCBI Taxonomy" id="2060973"/>
    <lineage>
        <taxon>Eukaryota</taxon>
        <taxon>Fungi</taxon>
        <taxon>Dikarya</taxon>
        <taxon>Ascomycota</taxon>
        <taxon>Pezizomycotina</taxon>
        <taxon>Sordariomycetes</taxon>
        <taxon>Hypocreomycetidae</taxon>
        <taxon>Hypocreales</taxon>
        <taxon>Ophiocordycipitaceae</taxon>
        <taxon>Purpureocillium</taxon>
    </lineage>
</organism>
<evidence type="ECO:0000313" key="12">
    <source>
        <dbReference type="Proteomes" id="UP000829364"/>
    </source>
</evidence>
<dbReference type="Pfam" id="PF00067">
    <property type="entry name" value="p450"/>
    <property type="match status" value="1"/>
</dbReference>
<keyword evidence="3 8" id="KW-0349">Heme</keyword>
<dbReference type="PRINTS" id="PR00465">
    <property type="entry name" value="EP450IV"/>
</dbReference>
<evidence type="ECO:0000313" key="11">
    <source>
        <dbReference type="EMBL" id="UNI13569.1"/>
    </source>
</evidence>
<reference evidence="11" key="1">
    <citation type="submission" date="2021-11" db="EMBL/GenBank/DDBJ databases">
        <title>Purpureocillium_takamizusanense_genome.</title>
        <authorList>
            <person name="Nguyen N.-H."/>
        </authorList>
    </citation>
    <scope>NUCLEOTIDE SEQUENCE</scope>
    <source>
        <strain evidence="11">PT3</strain>
    </source>
</reference>
<sequence>MASLGWTWPSLIVRSDVVAVGMLLAVATFYNFYFTIRYPRNLARVGRKPGQTGFTLRTRWQYYTDCESLYREAYENYSKQGKTVLIPGLGCRDEIVLPFSAIQWLIEQPEGTLSVSQALVEIEQVTYSLGSQRFAADARPIPLVKRDMDQVMEARGDALKEELAVAFDTLLGDDTQSWREIDLYKTVETVIAQVATYFTLGSSVEGLQLCRNEEYHESCLAAIDGLLLNAGITGASPNFLKPVVGRLASLPLSRNIAKLGRHVRPLYEERMRLLHRNKEDPDVPMPQDHYQMMLRYAAEHMPEELNPDDMCRRLCVANFGLIHLPRVQLTNMILDILGSDAEFDTVAVLRDEIARVIGAAPDGTWTKAKAAAMSRIDSVARETLRTHSFANRTVPRKVLVDGLVTEDGVSLPKGAMVSLFNRGPQTDAEHLEEPCKYDPFRFSRLREAASDAEGRPGLGSLSFTSTSKQYLPFGHGKTACPGRFIVDFELKMITSYLLMHYDICFPPENEGRRPPNIWLLETLVPPPGVKIMVKKRLGVSSGDATQAPDGESRV</sequence>
<dbReference type="RefSeq" id="XP_047837050.1">
    <property type="nucleotide sequence ID" value="XM_047981092.1"/>
</dbReference>
<protein>
    <recommendedName>
        <fullName evidence="13">Cytochrome P450</fullName>
    </recommendedName>
</protein>
<dbReference type="Proteomes" id="UP000829364">
    <property type="component" value="Chromosome 1"/>
</dbReference>
<keyword evidence="10" id="KW-0812">Transmembrane</keyword>
<dbReference type="PANTHER" id="PTHR46206:SF1">
    <property type="entry name" value="P450, PUTATIVE (EUROFUNG)-RELATED"/>
    <property type="match status" value="1"/>
</dbReference>
<evidence type="ECO:0000256" key="4">
    <source>
        <dbReference type="ARBA" id="ARBA00022723"/>
    </source>
</evidence>
<dbReference type="EMBL" id="CP086354">
    <property type="protein sequence ID" value="UNI13569.1"/>
    <property type="molecule type" value="Genomic_DNA"/>
</dbReference>
<dbReference type="InterPro" id="IPR036396">
    <property type="entry name" value="Cyt_P450_sf"/>
</dbReference>
<feature type="transmembrane region" description="Helical" evidence="10">
    <location>
        <begin position="12"/>
        <end position="34"/>
    </location>
</feature>
<dbReference type="PROSITE" id="PS00086">
    <property type="entry name" value="CYTOCHROME_P450"/>
    <property type="match status" value="1"/>
</dbReference>
<keyword evidence="7 9" id="KW-0503">Monooxygenase</keyword>
<keyword evidence="12" id="KW-1185">Reference proteome</keyword>
<dbReference type="GO" id="GO:0004497">
    <property type="term" value="F:monooxygenase activity"/>
    <property type="evidence" value="ECO:0007669"/>
    <property type="project" value="UniProtKB-KW"/>
</dbReference>
<dbReference type="Gene3D" id="1.10.630.10">
    <property type="entry name" value="Cytochrome P450"/>
    <property type="match status" value="1"/>
</dbReference>
<dbReference type="GO" id="GO:0016705">
    <property type="term" value="F:oxidoreductase activity, acting on paired donors, with incorporation or reduction of molecular oxygen"/>
    <property type="evidence" value="ECO:0007669"/>
    <property type="project" value="InterPro"/>
</dbReference>
<dbReference type="PANTHER" id="PTHR46206">
    <property type="entry name" value="CYTOCHROME P450"/>
    <property type="match status" value="1"/>
</dbReference>
<evidence type="ECO:0000256" key="6">
    <source>
        <dbReference type="ARBA" id="ARBA00023004"/>
    </source>
</evidence>
<evidence type="ECO:0000256" key="10">
    <source>
        <dbReference type="SAM" id="Phobius"/>
    </source>
</evidence>
<evidence type="ECO:0008006" key="13">
    <source>
        <dbReference type="Google" id="ProtNLM"/>
    </source>
</evidence>
<dbReference type="KEGG" id="ptkz:JDV02_000299"/>
<dbReference type="GeneID" id="72062265"/>
<keyword evidence="6 8" id="KW-0408">Iron</keyword>
<gene>
    <name evidence="11" type="ORF">JDV02_000299</name>
</gene>
<keyword evidence="4 8" id="KW-0479">Metal-binding</keyword>
<evidence type="ECO:0000256" key="9">
    <source>
        <dbReference type="RuleBase" id="RU000461"/>
    </source>
</evidence>
<proteinExistence type="inferred from homology"/>
<dbReference type="SUPFAM" id="SSF48264">
    <property type="entry name" value="Cytochrome P450"/>
    <property type="match status" value="1"/>
</dbReference>
<comment type="cofactor">
    <cofactor evidence="1 8">
        <name>heme</name>
        <dbReference type="ChEBI" id="CHEBI:30413"/>
    </cofactor>
</comment>
<name>A0A9Q8Q4J1_9HYPO</name>
<dbReference type="InterPro" id="IPR001128">
    <property type="entry name" value="Cyt_P450"/>
</dbReference>
<accession>A0A9Q8Q4J1</accession>
<evidence type="ECO:0000256" key="3">
    <source>
        <dbReference type="ARBA" id="ARBA00022617"/>
    </source>
</evidence>
<dbReference type="GO" id="GO:0020037">
    <property type="term" value="F:heme binding"/>
    <property type="evidence" value="ECO:0007669"/>
    <property type="project" value="InterPro"/>
</dbReference>
<dbReference type="OrthoDB" id="1844152at2759"/>
<dbReference type="InterPro" id="IPR017972">
    <property type="entry name" value="Cyt_P450_CS"/>
</dbReference>
<dbReference type="GO" id="GO:0005506">
    <property type="term" value="F:iron ion binding"/>
    <property type="evidence" value="ECO:0007669"/>
    <property type="project" value="InterPro"/>
</dbReference>
<comment type="similarity">
    <text evidence="2 9">Belongs to the cytochrome P450 family.</text>
</comment>
<dbReference type="InterPro" id="IPR002403">
    <property type="entry name" value="Cyt_P450_E_grp-IV"/>
</dbReference>
<keyword evidence="10" id="KW-0472">Membrane</keyword>
<dbReference type="AlphaFoldDB" id="A0A9Q8Q4J1"/>
<evidence type="ECO:0000256" key="2">
    <source>
        <dbReference type="ARBA" id="ARBA00010617"/>
    </source>
</evidence>